<protein>
    <recommendedName>
        <fullName evidence="4">Sulfur reduction protein DsrE</fullName>
    </recommendedName>
</protein>
<accession>A0A426RJJ2</accession>
<dbReference type="EMBL" id="QUSX01000001">
    <property type="protein sequence ID" value="RRQ49165.1"/>
    <property type="molecule type" value="Genomic_DNA"/>
</dbReference>
<dbReference type="InterPro" id="IPR027396">
    <property type="entry name" value="DsrEFH-like"/>
</dbReference>
<evidence type="ECO:0008006" key="4">
    <source>
        <dbReference type="Google" id="ProtNLM"/>
    </source>
</evidence>
<dbReference type="AlphaFoldDB" id="A0A426RJJ2"/>
<feature type="chain" id="PRO_5019083803" description="Sulfur reduction protein DsrE" evidence="1">
    <location>
        <begin position="31"/>
        <end position="153"/>
    </location>
</feature>
<feature type="signal peptide" evidence="1">
    <location>
        <begin position="1"/>
        <end position="30"/>
    </location>
</feature>
<keyword evidence="1" id="KW-0732">Signal</keyword>
<proteinExistence type="predicted"/>
<organism evidence="2 3">
    <name type="scientific">Maribacter algicola</name>
    <dbReference type="NCBI Taxonomy" id="2498892"/>
    <lineage>
        <taxon>Bacteria</taxon>
        <taxon>Pseudomonadati</taxon>
        <taxon>Bacteroidota</taxon>
        <taxon>Flavobacteriia</taxon>
        <taxon>Flavobacteriales</taxon>
        <taxon>Flavobacteriaceae</taxon>
        <taxon>Maribacter</taxon>
    </lineage>
</organism>
<gene>
    <name evidence="2" type="ORF">DZC72_00605</name>
</gene>
<dbReference type="SUPFAM" id="SSF75169">
    <property type="entry name" value="DsrEFH-like"/>
    <property type="match status" value="1"/>
</dbReference>
<comment type="caution">
    <text evidence="2">The sequence shown here is derived from an EMBL/GenBank/DDBJ whole genome shotgun (WGS) entry which is preliminary data.</text>
</comment>
<evidence type="ECO:0000313" key="2">
    <source>
        <dbReference type="EMBL" id="RRQ49165.1"/>
    </source>
</evidence>
<reference evidence="3" key="1">
    <citation type="submission" date="2018-12" db="EMBL/GenBank/DDBJ databases">
        <title>Maribacter lutimaris sp. nov., isolated from marine sediment.</title>
        <authorList>
            <person name="Kim K.K."/>
        </authorList>
    </citation>
    <scope>NUCLEOTIDE SEQUENCE [LARGE SCALE GENOMIC DNA]</scope>
    <source>
        <strain evidence="3">PoM-212</strain>
    </source>
</reference>
<evidence type="ECO:0000313" key="3">
    <source>
        <dbReference type="Proteomes" id="UP000286990"/>
    </source>
</evidence>
<dbReference type="Gene3D" id="3.40.1260.10">
    <property type="entry name" value="DsrEFH-like"/>
    <property type="match status" value="1"/>
</dbReference>
<name>A0A426RJJ2_9FLAO</name>
<evidence type="ECO:0000256" key="1">
    <source>
        <dbReference type="SAM" id="SignalP"/>
    </source>
</evidence>
<keyword evidence="3" id="KW-1185">Reference proteome</keyword>
<sequence>MKLKPKIMKRILSLFLVTAALFLAIPDAYGQKKLDKGTIEDLQTTPKYGFILTTERHFKGVLGMYDLLIENGLEIEAYEIVVKGMVVKELTKGSELETFFEKYKGKVKVSVCSVAMEKLGVEAKSLFDGLDITPTASVRMLQLQALGYNTLTY</sequence>
<dbReference type="Proteomes" id="UP000286990">
    <property type="component" value="Unassembled WGS sequence"/>
</dbReference>